<reference evidence="2" key="1">
    <citation type="submission" date="2021-03" db="EMBL/GenBank/DDBJ databases">
        <authorList>
            <person name="Wang G."/>
        </authorList>
    </citation>
    <scope>NUCLEOTIDE SEQUENCE</scope>
    <source>
        <strain evidence="2">KCTC 12899</strain>
    </source>
</reference>
<dbReference type="InterPro" id="IPR000073">
    <property type="entry name" value="AB_hydrolase_1"/>
</dbReference>
<dbReference type="GO" id="GO:0016787">
    <property type="term" value="F:hydrolase activity"/>
    <property type="evidence" value="ECO:0007669"/>
    <property type="project" value="UniProtKB-KW"/>
</dbReference>
<sequence length="273" mass="31315">MKKQVQFTHANGFPAKTYSYLFEQFDDVAFHYVNCMGHGDFPIEGDLNHFADELIHTLEQRGGGPVYGVGHSSGAVATLFAAVRRPDLFKRVILLDPVLFSTFKRNGIRLMQLVGRGDDIGPTRKAMTRRTEFDDRDQARDYFRRKAFFRQFHPRCFDDYLSHGLKPHDAGLTLTFSAETEVAVFRSVPLSMPRGMRKVILPAFPDTPTASVPDDQVEVALIYGRTSDVLWPSDIRWLQWVYPRMNRVPFEGGHLFPFEQPDETVALLRRFLV</sequence>
<name>A0A8J7U6S8_9BACT</name>
<proteinExistence type="predicted"/>
<keyword evidence="2" id="KW-0378">Hydrolase</keyword>
<keyword evidence="3" id="KW-1185">Reference proteome</keyword>
<protein>
    <submittedName>
        <fullName evidence="2">Alpha/beta hydrolase</fullName>
    </submittedName>
</protein>
<dbReference type="AlphaFoldDB" id="A0A8J7U6S8"/>
<dbReference type="RefSeq" id="WP_207860644.1">
    <property type="nucleotide sequence ID" value="NZ_JAFREP010000018.1"/>
</dbReference>
<dbReference type="EMBL" id="JAFREP010000018">
    <property type="protein sequence ID" value="MBO1320691.1"/>
    <property type="molecule type" value="Genomic_DNA"/>
</dbReference>
<dbReference type="Gene3D" id="3.40.50.1820">
    <property type="entry name" value="alpha/beta hydrolase"/>
    <property type="match status" value="1"/>
</dbReference>
<organism evidence="2 3">
    <name type="scientific">Acanthopleuribacter pedis</name>
    <dbReference type="NCBI Taxonomy" id="442870"/>
    <lineage>
        <taxon>Bacteria</taxon>
        <taxon>Pseudomonadati</taxon>
        <taxon>Acidobacteriota</taxon>
        <taxon>Holophagae</taxon>
        <taxon>Acanthopleuribacterales</taxon>
        <taxon>Acanthopleuribacteraceae</taxon>
        <taxon>Acanthopleuribacter</taxon>
    </lineage>
</organism>
<evidence type="ECO:0000259" key="1">
    <source>
        <dbReference type="Pfam" id="PF12697"/>
    </source>
</evidence>
<evidence type="ECO:0000313" key="3">
    <source>
        <dbReference type="Proteomes" id="UP000664417"/>
    </source>
</evidence>
<dbReference type="InterPro" id="IPR029058">
    <property type="entry name" value="AB_hydrolase_fold"/>
</dbReference>
<dbReference type="Proteomes" id="UP000664417">
    <property type="component" value="Unassembled WGS sequence"/>
</dbReference>
<comment type="caution">
    <text evidence="2">The sequence shown here is derived from an EMBL/GenBank/DDBJ whole genome shotgun (WGS) entry which is preliminary data.</text>
</comment>
<evidence type="ECO:0000313" key="2">
    <source>
        <dbReference type="EMBL" id="MBO1320691.1"/>
    </source>
</evidence>
<accession>A0A8J7U6S8</accession>
<dbReference type="SUPFAM" id="SSF53474">
    <property type="entry name" value="alpha/beta-Hydrolases"/>
    <property type="match status" value="1"/>
</dbReference>
<feature type="domain" description="AB hydrolase-1" evidence="1">
    <location>
        <begin position="9"/>
        <end position="266"/>
    </location>
</feature>
<dbReference type="Pfam" id="PF12697">
    <property type="entry name" value="Abhydrolase_6"/>
    <property type="match status" value="1"/>
</dbReference>
<gene>
    <name evidence="2" type="ORF">J3U88_19590</name>
</gene>